<accession>A0ABQ9E655</accession>
<proteinExistence type="inferred from homology"/>
<dbReference type="EC" id="2.3.2.27" evidence="7"/>
<dbReference type="Gene3D" id="2.60.210.10">
    <property type="entry name" value="Apoptosis, Tumor Necrosis Factor Receptor Associated Protein 2, Chain A"/>
    <property type="match status" value="1"/>
</dbReference>
<dbReference type="CDD" id="cd00270">
    <property type="entry name" value="MATH_TRAF_C"/>
    <property type="match status" value="1"/>
</dbReference>
<dbReference type="SMART" id="SM00504">
    <property type="entry name" value="Ubox"/>
    <property type="match status" value="1"/>
</dbReference>
<reference evidence="24 25" key="1">
    <citation type="submission" date="2022-12" db="EMBL/GenBank/DDBJ databases">
        <title>Chromosome-level genome of Tegillarca granosa.</title>
        <authorList>
            <person name="Kim J."/>
        </authorList>
    </citation>
    <scope>NUCLEOTIDE SEQUENCE [LARGE SCALE GENOMIC DNA]</scope>
    <source>
        <strain evidence="24">Teg-2019</strain>
        <tissue evidence="24">Adductor muscle</tissue>
    </source>
</reference>
<evidence type="ECO:0000256" key="1">
    <source>
        <dbReference type="ARBA" id="ARBA00000900"/>
    </source>
</evidence>
<evidence type="ECO:0000256" key="4">
    <source>
        <dbReference type="ARBA" id="ARBA00004544"/>
    </source>
</evidence>
<evidence type="ECO:0000256" key="11">
    <source>
        <dbReference type="ARBA" id="ARBA00022723"/>
    </source>
</evidence>
<evidence type="ECO:0000256" key="12">
    <source>
        <dbReference type="ARBA" id="ARBA00022737"/>
    </source>
</evidence>
<keyword evidence="13 18" id="KW-0863">Zinc-finger</keyword>
<keyword evidence="15 18" id="KW-0862">Zinc</keyword>
<dbReference type="SUPFAM" id="SSF49599">
    <property type="entry name" value="TRAF domain-like"/>
    <property type="match status" value="3"/>
</dbReference>
<dbReference type="Pfam" id="PF13923">
    <property type="entry name" value="zf-C3HC4_2"/>
    <property type="match status" value="1"/>
</dbReference>
<feature type="coiled-coil region" evidence="19">
    <location>
        <begin position="505"/>
        <end position="539"/>
    </location>
</feature>
<evidence type="ECO:0000313" key="24">
    <source>
        <dbReference type="EMBL" id="KAJ8299804.1"/>
    </source>
</evidence>
<dbReference type="CDD" id="cd16643">
    <property type="entry name" value="mRING-HC-C3HC3D_TRAF6"/>
    <property type="match status" value="1"/>
</dbReference>
<feature type="region of interest" description="Disordered" evidence="20">
    <location>
        <begin position="22"/>
        <end position="87"/>
    </location>
</feature>
<dbReference type="PROSITE" id="PS50144">
    <property type="entry name" value="MATH"/>
    <property type="match status" value="1"/>
</dbReference>
<feature type="compositionally biased region" description="Polar residues" evidence="20">
    <location>
        <begin position="58"/>
        <end position="81"/>
    </location>
</feature>
<keyword evidence="11 18" id="KW-0479">Metal-binding</keyword>
<dbReference type="SUPFAM" id="SSF57850">
    <property type="entry name" value="RING/U-box"/>
    <property type="match status" value="1"/>
</dbReference>
<feature type="compositionally biased region" description="Low complexity" evidence="20">
    <location>
        <begin position="22"/>
        <end position="35"/>
    </location>
</feature>
<keyword evidence="25" id="KW-1185">Reference proteome</keyword>
<keyword evidence="14" id="KW-0833">Ubl conjugation pathway</keyword>
<dbReference type="InterPro" id="IPR027139">
    <property type="entry name" value="TRAF6_RING-HC"/>
</dbReference>
<evidence type="ECO:0000256" key="9">
    <source>
        <dbReference type="ARBA" id="ARBA00022677"/>
    </source>
</evidence>
<dbReference type="EMBL" id="JARBDR010000921">
    <property type="protein sequence ID" value="KAJ8299804.1"/>
    <property type="molecule type" value="Genomic_DNA"/>
</dbReference>
<keyword evidence="19" id="KW-0175">Coiled coil</keyword>
<dbReference type="PROSITE" id="PS50089">
    <property type="entry name" value="ZF_RING_2"/>
    <property type="match status" value="1"/>
</dbReference>
<sequence length="695" mass="78362">MDCVILTVIKKITSFIHMASSNRSSGQFDSSGSPSHLYNISDNSSIRQRESPGISEQLLRQNNNDSDNTTQPFNISQSGTFSRPLEGSGSCEQIFIPGNQPGSGGSYNSGSDSGYHFVQPNEGYDLDFLDPKDDKYTCPICLLVLREPLQTECGHRFCRVCISRWLRDSEGRCPVDNERLQEHQLFPDNFAKREILSLKVKCPNVKEGCDSIFILKQLGKHFEQCNYVSIPCPNKCTDILLRKDLDQHLTKLCQKRLVPCPQCHVDILAVDFKTHEDICPLAMVNCHFCGYSLMREQLARHVDHDCPKAIVCCDFMAVGCNEKVERNEMARHMNESTQVHLRLMLSSLLSFFNFFGVNPRTILERQSHQQSQSLPTQTLPTQFNFSGFTGQNAQSFNSLMAELNISGFPGGAFMQNIPRAPAPEPNHPALHRNMSQELSGTSSGKRNLDRTVSNQTQAGSELSYTSKPSGEGDKLAQGVPDNEFQSLKIQFASQDESLARHEHFIAEFKQRNEYLESANRELKTKLRNLESIVTNFEGRSCNGLYVWKVTNYAIKRREAEIGDNTAIHSPPFYSSCYGYRLCLRANLNGVDTARGTHLSVFIHFMQGEFDDVLEWPFSGRIILTVIDQNPVCELRHHVVETLLAKPNLAAFQRPVTPRNHKGFGYMEFLPLGILDNSTYIRNDTLIIKAHVIPTG</sequence>
<feature type="compositionally biased region" description="Polar residues" evidence="20">
    <location>
        <begin position="433"/>
        <end position="468"/>
    </location>
</feature>
<dbReference type="InterPro" id="IPR002083">
    <property type="entry name" value="MATH/TRAF_dom"/>
</dbReference>
<evidence type="ECO:0000259" key="23">
    <source>
        <dbReference type="PROSITE" id="PS50145"/>
    </source>
</evidence>
<protein>
    <recommendedName>
        <fullName evidence="7">RING-type E3 ubiquitin transferase</fullName>
        <ecNumber evidence="7">2.3.2.27</ecNumber>
    </recommendedName>
    <alternativeName>
        <fullName evidence="17">E3 ubiquitin-protein ligase TRAF6</fullName>
    </alternativeName>
</protein>
<evidence type="ECO:0000256" key="13">
    <source>
        <dbReference type="ARBA" id="ARBA00022771"/>
    </source>
</evidence>
<keyword evidence="12" id="KW-0677">Repeat</keyword>
<feature type="region of interest" description="Disordered" evidence="20">
    <location>
        <begin position="417"/>
        <end position="478"/>
    </location>
</feature>
<dbReference type="SMART" id="SM00061">
    <property type="entry name" value="MATH"/>
    <property type="match status" value="1"/>
</dbReference>
<evidence type="ECO:0000256" key="19">
    <source>
        <dbReference type="SAM" id="Coils"/>
    </source>
</evidence>
<feature type="zinc finger region" description="TRAF-type" evidence="18">
    <location>
        <begin position="274"/>
        <end position="329"/>
    </location>
</feature>
<evidence type="ECO:0000256" key="10">
    <source>
        <dbReference type="ARBA" id="ARBA00022679"/>
    </source>
</evidence>
<organism evidence="24 25">
    <name type="scientific">Tegillarca granosa</name>
    <name type="common">Malaysian cockle</name>
    <name type="synonym">Anadara granosa</name>
    <dbReference type="NCBI Taxonomy" id="220873"/>
    <lineage>
        <taxon>Eukaryota</taxon>
        <taxon>Metazoa</taxon>
        <taxon>Spiralia</taxon>
        <taxon>Lophotrochozoa</taxon>
        <taxon>Mollusca</taxon>
        <taxon>Bivalvia</taxon>
        <taxon>Autobranchia</taxon>
        <taxon>Pteriomorphia</taxon>
        <taxon>Arcoida</taxon>
        <taxon>Arcoidea</taxon>
        <taxon>Arcidae</taxon>
        <taxon>Tegillarca</taxon>
    </lineage>
</organism>
<evidence type="ECO:0000256" key="18">
    <source>
        <dbReference type="PROSITE-ProRule" id="PRU00207"/>
    </source>
</evidence>
<feature type="zinc finger region" description="TRAF-type" evidence="18">
    <location>
        <begin position="221"/>
        <end position="263"/>
    </location>
</feature>
<evidence type="ECO:0000256" key="8">
    <source>
        <dbReference type="ARBA" id="ARBA00022490"/>
    </source>
</evidence>
<dbReference type="InterPro" id="IPR013083">
    <property type="entry name" value="Znf_RING/FYVE/PHD"/>
</dbReference>
<dbReference type="PANTHER" id="PTHR10131">
    <property type="entry name" value="TNF RECEPTOR ASSOCIATED FACTOR"/>
    <property type="match status" value="1"/>
</dbReference>
<keyword evidence="8" id="KW-0963">Cytoplasm</keyword>
<name>A0ABQ9E655_TEGGR</name>
<dbReference type="PIRSF" id="PIRSF015614">
    <property type="entry name" value="TRAF"/>
    <property type="match status" value="1"/>
</dbReference>
<evidence type="ECO:0000313" key="25">
    <source>
        <dbReference type="Proteomes" id="UP001217089"/>
    </source>
</evidence>
<dbReference type="PROSITE" id="PS50145">
    <property type="entry name" value="ZF_TRAF"/>
    <property type="match status" value="2"/>
</dbReference>
<dbReference type="Proteomes" id="UP001217089">
    <property type="component" value="Unassembled WGS sequence"/>
</dbReference>
<dbReference type="InterPro" id="IPR017907">
    <property type="entry name" value="Znf_RING_CS"/>
</dbReference>
<dbReference type="InterPro" id="IPR049342">
    <property type="entry name" value="TRAF1-6_MATH_dom"/>
</dbReference>
<comment type="catalytic activity">
    <reaction evidence="1">
        <text>S-ubiquitinyl-[E2 ubiquitin-conjugating enzyme]-L-cysteine + [acceptor protein]-L-lysine = [E2 ubiquitin-conjugating enzyme]-L-cysteine + N(6)-ubiquitinyl-[acceptor protein]-L-lysine.</text>
        <dbReference type="EC" id="2.3.2.27"/>
    </reaction>
</comment>
<dbReference type="InterPro" id="IPR008974">
    <property type="entry name" value="TRAF-like"/>
</dbReference>
<comment type="subcellular location">
    <subcellularLocation>
        <location evidence="4">Cytoplasm</location>
        <location evidence="4">Cell cortex</location>
    </subcellularLocation>
    <subcellularLocation>
        <location evidence="3">Lipid droplet</location>
    </subcellularLocation>
    <subcellularLocation>
        <location evidence="2">Nucleus</location>
    </subcellularLocation>
</comment>
<feature type="domain" description="TRAF-type" evidence="23">
    <location>
        <begin position="274"/>
        <end position="329"/>
    </location>
</feature>
<comment type="pathway">
    <text evidence="5">Protein modification; protein ubiquitination.</text>
</comment>
<keyword evidence="10" id="KW-0808">Transferase</keyword>
<evidence type="ECO:0000256" key="7">
    <source>
        <dbReference type="ARBA" id="ARBA00012483"/>
    </source>
</evidence>
<evidence type="ECO:0000259" key="22">
    <source>
        <dbReference type="PROSITE" id="PS50144"/>
    </source>
</evidence>
<feature type="compositionally biased region" description="Polar residues" evidence="20">
    <location>
        <begin position="36"/>
        <end position="46"/>
    </location>
</feature>
<evidence type="ECO:0000256" key="5">
    <source>
        <dbReference type="ARBA" id="ARBA00004906"/>
    </source>
</evidence>
<evidence type="ECO:0000256" key="16">
    <source>
        <dbReference type="ARBA" id="ARBA00023242"/>
    </source>
</evidence>
<dbReference type="PROSITE" id="PS00518">
    <property type="entry name" value="ZF_RING_1"/>
    <property type="match status" value="1"/>
</dbReference>
<evidence type="ECO:0000256" key="15">
    <source>
        <dbReference type="ARBA" id="ARBA00022833"/>
    </source>
</evidence>
<evidence type="ECO:0000256" key="3">
    <source>
        <dbReference type="ARBA" id="ARBA00004502"/>
    </source>
</evidence>
<dbReference type="InterPro" id="IPR001841">
    <property type="entry name" value="Znf_RING"/>
</dbReference>
<keyword evidence="16" id="KW-0539">Nucleus</keyword>
<dbReference type="InterPro" id="IPR012227">
    <property type="entry name" value="TNF_rcpt-assoc_TRAF_met"/>
</dbReference>
<evidence type="ECO:0000259" key="21">
    <source>
        <dbReference type="PROSITE" id="PS50089"/>
    </source>
</evidence>
<evidence type="ECO:0000256" key="14">
    <source>
        <dbReference type="ARBA" id="ARBA00022786"/>
    </source>
</evidence>
<dbReference type="Pfam" id="PF02176">
    <property type="entry name" value="zf-TRAF"/>
    <property type="match status" value="1"/>
</dbReference>
<dbReference type="Pfam" id="PF21355">
    <property type="entry name" value="TRAF-mep_MATH"/>
    <property type="match status" value="1"/>
</dbReference>
<dbReference type="SMART" id="SM00184">
    <property type="entry name" value="RING"/>
    <property type="match status" value="1"/>
</dbReference>
<evidence type="ECO:0000256" key="6">
    <source>
        <dbReference type="ARBA" id="ARBA00006608"/>
    </source>
</evidence>
<dbReference type="InterPro" id="IPR003613">
    <property type="entry name" value="Ubox_domain"/>
</dbReference>
<feature type="domain" description="TRAF-type" evidence="23">
    <location>
        <begin position="221"/>
        <end position="263"/>
    </location>
</feature>
<feature type="domain" description="MATH" evidence="22">
    <location>
        <begin position="542"/>
        <end position="691"/>
    </location>
</feature>
<feature type="domain" description="RING-type" evidence="21">
    <location>
        <begin position="138"/>
        <end position="177"/>
    </location>
</feature>
<gene>
    <name evidence="24" type="ORF">KUTeg_023864</name>
</gene>
<keyword evidence="9" id="KW-0551">Lipid droplet</keyword>
<comment type="similarity">
    <text evidence="6">Belongs to the TNF receptor-associated factor family. A subfamily.</text>
</comment>
<evidence type="ECO:0000256" key="20">
    <source>
        <dbReference type="SAM" id="MobiDB-lite"/>
    </source>
</evidence>
<dbReference type="PANTHER" id="PTHR10131:SF152">
    <property type="entry name" value="TNF RECEPTOR-ASSOCIATED FACTOR 6"/>
    <property type="match status" value="1"/>
</dbReference>
<dbReference type="Gene3D" id="3.30.40.10">
    <property type="entry name" value="Zinc/RING finger domain, C3HC4 (zinc finger)"/>
    <property type="match status" value="3"/>
</dbReference>
<dbReference type="InterPro" id="IPR001293">
    <property type="entry name" value="Znf_TRAF"/>
</dbReference>
<evidence type="ECO:0000256" key="2">
    <source>
        <dbReference type="ARBA" id="ARBA00004123"/>
    </source>
</evidence>
<comment type="caution">
    <text evidence="24">The sequence shown here is derived from an EMBL/GenBank/DDBJ whole genome shotgun (WGS) entry which is preliminary data.</text>
</comment>
<evidence type="ECO:0000256" key="17">
    <source>
        <dbReference type="ARBA" id="ARBA00030810"/>
    </source>
</evidence>